<dbReference type="EMBL" id="ASWF01000004">
    <property type="protein sequence ID" value="EOT74400.1"/>
    <property type="molecule type" value="Genomic_DNA"/>
</dbReference>
<accession>R2P717</accession>
<dbReference type="NCBIfam" id="TIGR01918">
    <property type="entry name" value="various_sel_PB"/>
    <property type="match status" value="1"/>
</dbReference>
<gene>
    <name evidence="4" type="ORF">I590_03263</name>
    <name evidence="3" type="ORF">UAK_01247</name>
</gene>
<dbReference type="eggNOG" id="ENOG5032S9Z">
    <property type="taxonomic scope" value="Bacteria"/>
</dbReference>
<dbReference type="GO" id="GO:0050485">
    <property type="term" value="F:oxidoreductase activity, acting on X-H and Y-H to form an X-Y bond, with a disulfide as acceptor"/>
    <property type="evidence" value="ECO:0007669"/>
    <property type="project" value="InterPro"/>
</dbReference>
<comment type="caution">
    <text evidence="3">The sequence shown here is derived from an EMBL/GenBank/DDBJ whole genome shotgun (WGS) entry which is preliminary data.</text>
</comment>
<protein>
    <submittedName>
        <fullName evidence="3">Glycine reductase complex component B subunit gamma</fullName>
    </submittedName>
</protein>
<proteinExistence type="predicted"/>
<evidence type="ECO:0000313" key="6">
    <source>
        <dbReference type="Proteomes" id="UP000014158"/>
    </source>
</evidence>
<keyword evidence="2" id="KW-0560">Oxidoreductase</keyword>
<evidence type="ECO:0000256" key="1">
    <source>
        <dbReference type="ARBA" id="ARBA00022933"/>
    </source>
</evidence>
<evidence type="ECO:0000256" key="2">
    <source>
        <dbReference type="ARBA" id="ARBA00023002"/>
    </source>
</evidence>
<dbReference type="InterPro" id="IPR010187">
    <property type="entry name" value="Various_sel_PB"/>
</dbReference>
<evidence type="ECO:0000313" key="3">
    <source>
        <dbReference type="EMBL" id="EOH80092.1"/>
    </source>
</evidence>
<keyword evidence="6" id="KW-1185">Reference proteome</keyword>
<evidence type="ECO:0000313" key="4">
    <source>
        <dbReference type="EMBL" id="EOT74400.1"/>
    </source>
</evidence>
<dbReference type="Proteomes" id="UP000013877">
    <property type="component" value="Unassembled WGS sequence"/>
</dbReference>
<reference evidence="4 6" key="2">
    <citation type="submission" date="2013-03" db="EMBL/GenBank/DDBJ databases">
        <title>The Genome Sequence of Enterococcus raffinosus ATCC_49464 (PacBio/Illumina hybrid assembly).</title>
        <authorList>
            <consortium name="The Broad Institute Genomics Platform"/>
            <consortium name="The Broad Institute Genome Sequencing Center for Infectious Disease"/>
            <person name="Earl A."/>
            <person name="Russ C."/>
            <person name="Gilmore M."/>
            <person name="Surin D."/>
            <person name="Walker B."/>
            <person name="Young S."/>
            <person name="Zeng Q."/>
            <person name="Gargeya S."/>
            <person name="Fitzgerald M."/>
            <person name="Haas B."/>
            <person name="Abouelleil A."/>
            <person name="Allen A.W."/>
            <person name="Alvarado L."/>
            <person name="Arachchi H.M."/>
            <person name="Berlin A.M."/>
            <person name="Chapman S.B."/>
            <person name="Gainer-Dewar J."/>
            <person name="Goldberg J."/>
            <person name="Griggs A."/>
            <person name="Gujja S."/>
            <person name="Hansen M."/>
            <person name="Howarth C."/>
            <person name="Imamovic A."/>
            <person name="Ireland A."/>
            <person name="Larimer J."/>
            <person name="McCowan C."/>
            <person name="Murphy C."/>
            <person name="Pearson M."/>
            <person name="Poon T.W."/>
            <person name="Priest M."/>
            <person name="Roberts A."/>
            <person name="Saif S."/>
            <person name="Shea T."/>
            <person name="Sisk P."/>
            <person name="Sykes S."/>
            <person name="Wortman J."/>
            <person name="Nusbaum C."/>
            <person name="Birren B."/>
        </authorList>
    </citation>
    <scope>NUCLEOTIDE SEQUENCE [LARGE SCALE GENOMIC DNA]</scope>
    <source>
        <strain evidence="4 6">ATCC 49464</strain>
    </source>
</reference>
<organism evidence="3 5">
    <name type="scientific">Enterococcus raffinosus ATCC 49464</name>
    <dbReference type="NCBI Taxonomy" id="1158602"/>
    <lineage>
        <taxon>Bacteria</taxon>
        <taxon>Bacillati</taxon>
        <taxon>Bacillota</taxon>
        <taxon>Bacilli</taxon>
        <taxon>Lactobacillales</taxon>
        <taxon>Enterococcaceae</taxon>
        <taxon>Enterococcus</taxon>
    </lineage>
</organism>
<sequence>MVHICTVVPISQTVGANRIVPAIAIPHPLGNPSLSLKEEKKLRHGIVEKALKAMTTPVDEQTVFD</sequence>
<evidence type="ECO:0000313" key="5">
    <source>
        <dbReference type="Proteomes" id="UP000013877"/>
    </source>
</evidence>
<dbReference type="AlphaFoldDB" id="R2P717"/>
<dbReference type="EMBL" id="AJAL01000004">
    <property type="protein sequence ID" value="EOH80092.1"/>
    <property type="molecule type" value="Genomic_DNA"/>
</dbReference>
<dbReference type="Proteomes" id="UP000014158">
    <property type="component" value="Unassembled WGS sequence"/>
</dbReference>
<dbReference type="PATRIC" id="fig|1158602.3.peg.1263"/>
<keyword evidence="1" id="KW-0712">Selenocysteine</keyword>
<name>R2P717_9ENTE</name>
<reference evidence="3 5" key="1">
    <citation type="submission" date="2013-02" db="EMBL/GenBank/DDBJ databases">
        <title>The Genome Sequence of Enterococcus raffinosus ATCC_49464.</title>
        <authorList>
            <consortium name="The Broad Institute Genome Sequencing Platform"/>
            <consortium name="The Broad Institute Genome Sequencing Center for Infectious Disease"/>
            <person name="Earl A.M."/>
            <person name="Gilmore M.S."/>
            <person name="Lebreton F."/>
            <person name="Walker B."/>
            <person name="Young S.K."/>
            <person name="Zeng Q."/>
            <person name="Gargeya S."/>
            <person name="Fitzgerald M."/>
            <person name="Haas B."/>
            <person name="Abouelleil A."/>
            <person name="Alvarado L."/>
            <person name="Arachchi H.M."/>
            <person name="Berlin A.M."/>
            <person name="Chapman S.B."/>
            <person name="Dewar J."/>
            <person name="Goldberg J."/>
            <person name="Griggs A."/>
            <person name="Gujja S."/>
            <person name="Hansen M."/>
            <person name="Howarth C."/>
            <person name="Imamovic A."/>
            <person name="Larimer J."/>
            <person name="McCowan C."/>
            <person name="Murphy C."/>
            <person name="Neiman D."/>
            <person name="Pearson M."/>
            <person name="Priest M."/>
            <person name="Roberts A."/>
            <person name="Saif S."/>
            <person name="Shea T."/>
            <person name="Sisk P."/>
            <person name="Sykes S."/>
            <person name="Wortman J."/>
            <person name="Nusbaum C."/>
            <person name="Birren B."/>
        </authorList>
    </citation>
    <scope>NUCLEOTIDE SEQUENCE [LARGE SCALE GENOMIC DNA]</scope>
    <source>
        <strain evidence="3 5">ATCC 49464</strain>
    </source>
</reference>
<dbReference type="HOGENOM" id="CLU_195842_1_0_9"/>